<gene>
    <name evidence="1" type="ORF">C4520_00535</name>
</gene>
<dbReference type="PROSITE" id="PS51257">
    <property type="entry name" value="PROKAR_LIPOPROTEIN"/>
    <property type="match status" value="1"/>
</dbReference>
<name>A0A3A4P6V4_ABYX5</name>
<dbReference type="EMBL" id="QZKU01000006">
    <property type="protein sequence ID" value="RJP26565.1"/>
    <property type="molecule type" value="Genomic_DNA"/>
</dbReference>
<evidence type="ECO:0000313" key="2">
    <source>
        <dbReference type="Proteomes" id="UP000265882"/>
    </source>
</evidence>
<sequence length="143" mass="16599">MIKYMNAGISGRFAAGLFWVALLSIFGCQTLRTSEPAFTVRVRHISDFQAHEDHVVHLHEGFFIADTDLYVKLQRFVPDFELNMNSKEVVSRSNEPLNPALQLAVSFQEDLLYESWILYQNLIPHAIHEPGYYFQFIAYEDLK</sequence>
<evidence type="ECO:0000313" key="1">
    <source>
        <dbReference type="EMBL" id="RJP26565.1"/>
    </source>
</evidence>
<organism evidence="1 2">
    <name type="scientific">Abyssobacteria bacterium (strain SURF_5)</name>
    <dbReference type="NCBI Taxonomy" id="2093360"/>
    <lineage>
        <taxon>Bacteria</taxon>
        <taxon>Pseudomonadati</taxon>
        <taxon>Candidatus Hydrogenedentota</taxon>
        <taxon>Candidatus Abyssobacteria</taxon>
    </lineage>
</organism>
<proteinExistence type="predicted"/>
<comment type="caution">
    <text evidence="1">The sequence shown here is derived from an EMBL/GenBank/DDBJ whole genome shotgun (WGS) entry which is preliminary data.</text>
</comment>
<reference evidence="1 2" key="1">
    <citation type="journal article" date="2017" name="ISME J.">
        <title>Energy and carbon metabolisms in a deep terrestrial subsurface fluid microbial community.</title>
        <authorList>
            <person name="Momper L."/>
            <person name="Jungbluth S.P."/>
            <person name="Lee M.D."/>
            <person name="Amend J.P."/>
        </authorList>
    </citation>
    <scope>NUCLEOTIDE SEQUENCE [LARGE SCALE GENOMIC DNA]</scope>
    <source>
        <strain evidence="1">SURF_5</strain>
    </source>
</reference>
<accession>A0A3A4P6V4</accession>
<dbReference type="AlphaFoldDB" id="A0A3A4P6V4"/>
<protein>
    <submittedName>
        <fullName evidence="1">Uncharacterized protein</fullName>
    </submittedName>
</protein>
<dbReference type="Proteomes" id="UP000265882">
    <property type="component" value="Unassembled WGS sequence"/>
</dbReference>